<keyword evidence="3" id="KW-0804">Transcription</keyword>
<name>A0A7I8L598_SPIIN</name>
<reference evidence="7" key="1">
    <citation type="submission" date="2020-02" db="EMBL/GenBank/DDBJ databases">
        <authorList>
            <person name="Scholz U."/>
            <person name="Mascher M."/>
            <person name="Fiebig A."/>
        </authorList>
    </citation>
    <scope>NUCLEOTIDE SEQUENCE</scope>
</reference>
<protein>
    <recommendedName>
        <fullName evidence="6">NAC domain-containing protein</fullName>
    </recommendedName>
</protein>
<keyword evidence="4" id="KW-0539">Nucleus</keyword>
<gene>
    <name evidence="7" type="ORF">SI8410_11015857</name>
</gene>
<proteinExistence type="predicted"/>
<dbReference type="InterPro" id="IPR036093">
    <property type="entry name" value="NAC_dom_sf"/>
</dbReference>
<dbReference type="GO" id="GO:0003677">
    <property type="term" value="F:DNA binding"/>
    <property type="evidence" value="ECO:0007669"/>
    <property type="project" value="UniProtKB-KW"/>
</dbReference>
<dbReference type="OrthoDB" id="676820at2759"/>
<dbReference type="Pfam" id="PF02365">
    <property type="entry name" value="NAM"/>
    <property type="match status" value="1"/>
</dbReference>
<dbReference type="GO" id="GO:0006355">
    <property type="term" value="P:regulation of DNA-templated transcription"/>
    <property type="evidence" value="ECO:0007669"/>
    <property type="project" value="InterPro"/>
</dbReference>
<dbReference type="InterPro" id="IPR003441">
    <property type="entry name" value="NAC-dom"/>
</dbReference>
<dbReference type="PANTHER" id="PTHR31744">
    <property type="entry name" value="PROTEIN CUP-SHAPED COTYLEDON 2-RELATED"/>
    <property type="match status" value="1"/>
</dbReference>
<dbReference type="Proteomes" id="UP000663760">
    <property type="component" value="Chromosome 11"/>
</dbReference>
<feature type="region of interest" description="Disordered" evidence="5">
    <location>
        <begin position="196"/>
        <end position="245"/>
    </location>
</feature>
<sequence length="245" mass="26852">MARFQGAVRLPPGFRFHPTDEELVVEYLKRKVFSAPLPASVIPEIQLSRFDPWDLPGGPEKERYFFSTREIKYPKGNRPNRASGAGYWKATGKDKQILAGGGGGSHVVGAKKTLVFYRGKAPSGERTDWIMHEYRLVGAGEEAHVIHLMVQMKDWVLCRVFRKRRATARVAGDEAAGHRTAGLIDFMAEERRSSFDVAAAPASDSEPSCVTEVSGAAAADGDADSSCSSPSSPPWREDEEALELS</sequence>
<dbReference type="PANTHER" id="PTHR31744:SF93">
    <property type="entry name" value="NAC DOMAIN-CONTAINING PROTEIN"/>
    <property type="match status" value="1"/>
</dbReference>
<evidence type="ECO:0000313" key="7">
    <source>
        <dbReference type="EMBL" id="CAA7405179.1"/>
    </source>
</evidence>
<evidence type="ECO:0000256" key="2">
    <source>
        <dbReference type="ARBA" id="ARBA00023125"/>
    </source>
</evidence>
<feature type="compositionally biased region" description="Low complexity" evidence="5">
    <location>
        <begin position="214"/>
        <end position="230"/>
    </location>
</feature>
<evidence type="ECO:0000256" key="5">
    <source>
        <dbReference type="SAM" id="MobiDB-lite"/>
    </source>
</evidence>
<evidence type="ECO:0000256" key="4">
    <source>
        <dbReference type="ARBA" id="ARBA00023242"/>
    </source>
</evidence>
<keyword evidence="1" id="KW-0805">Transcription regulation</keyword>
<evidence type="ECO:0000313" key="8">
    <source>
        <dbReference type="Proteomes" id="UP000663760"/>
    </source>
</evidence>
<dbReference type="Gene3D" id="2.170.150.80">
    <property type="entry name" value="NAC domain"/>
    <property type="match status" value="1"/>
</dbReference>
<dbReference type="EMBL" id="LR746274">
    <property type="protein sequence ID" value="CAA7405179.1"/>
    <property type="molecule type" value="Genomic_DNA"/>
</dbReference>
<evidence type="ECO:0000256" key="1">
    <source>
        <dbReference type="ARBA" id="ARBA00023015"/>
    </source>
</evidence>
<keyword evidence="8" id="KW-1185">Reference proteome</keyword>
<dbReference type="AlphaFoldDB" id="A0A7I8L598"/>
<dbReference type="SUPFAM" id="SSF101941">
    <property type="entry name" value="NAC domain"/>
    <property type="match status" value="1"/>
</dbReference>
<evidence type="ECO:0000256" key="3">
    <source>
        <dbReference type="ARBA" id="ARBA00023163"/>
    </source>
</evidence>
<feature type="domain" description="NAC" evidence="6">
    <location>
        <begin position="10"/>
        <end position="163"/>
    </location>
</feature>
<keyword evidence="2" id="KW-0238">DNA-binding</keyword>
<evidence type="ECO:0000259" key="6">
    <source>
        <dbReference type="PROSITE" id="PS51005"/>
    </source>
</evidence>
<accession>A0A7I8L598</accession>
<organism evidence="7 8">
    <name type="scientific">Spirodela intermedia</name>
    <name type="common">Intermediate duckweed</name>
    <dbReference type="NCBI Taxonomy" id="51605"/>
    <lineage>
        <taxon>Eukaryota</taxon>
        <taxon>Viridiplantae</taxon>
        <taxon>Streptophyta</taxon>
        <taxon>Embryophyta</taxon>
        <taxon>Tracheophyta</taxon>
        <taxon>Spermatophyta</taxon>
        <taxon>Magnoliopsida</taxon>
        <taxon>Liliopsida</taxon>
        <taxon>Araceae</taxon>
        <taxon>Lemnoideae</taxon>
        <taxon>Spirodela</taxon>
    </lineage>
</organism>
<dbReference type="PROSITE" id="PS51005">
    <property type="entry name" value="NAC"/>
    <property type="match status" value="1"/>
</dbReference>